<feature type="domain" description="Peptidoglycan binding-like" evidence="2">
    <location>
        <begin position="53"/>
        <end position="109"/>
    </location>
</feature>
<dbReference type="InterPro" id="IPR002477">
    <property type="entry name" value="Peptidoglycan-bd-like"/>
</dbReference>
<dbReference type="EMBL" id="KQ964258">
    <property type="protein sequence ID" value="KXJ88427.1"/>
    <property type="molecule type" value="Genomic_DNA"/>
</dbReference>
<dbReference type="Proteomes" id="UP000070501">
    <property type="component" value="Unassembled WGS sequence"/>
</dbReference>
<dbReference type="InterPro" id="IPR036365">
    <property type="entry name" value="PGBD-like_sf"/>
</dbReference>
<evidence type="ECO:0000256" key="1">
    <source>
        <dbReference type="SAM" id="SignalP"/>
    </source>
</evidence>
<feature type="signal peptide" evidence="1">
    <location>
        <begin position="1"/>
        <end position="16"/>
    </location>
</feature>
<keyword evidence="1" id="KW-0732">Signal</keyword>
<keyword evidence="4" id="KW-1185">Reference proteome</keyword>
<proteinExistence type="predicted"/>
<gene>
    <name evidence="3" type="ORF">Micbo1qcDRAFT_178051</name>
</gene>
<protein>
    <recommendedName>
        <fullName evidence="2">Peptidoglycan binding-like domain-containing protein</fullName>
    </recommendedName>
</protein>
<evidence type="ECO:0000313" key="4">
    <source>
        <dbReference type="Proteomes" id="UP000070501"/>
    </source>
</evidence>
<dbReference type="Gene3D" id="1.10.101.10">
    <property type="entry name" value="PGBD-like superfamily/PGBD"/>
    <property type="match status" value="1"/>
</dbReference>
<accession>A0A136IU32</accession>
<dbReference type="InParanoid" id="A0A136IU32"/>
<sequence length="127" mass="13520">MKLLTIATVLTGTASALVTCNSFAFITGSRGYGIYLPTRPGSVECEMGRGSQSEAVRILQTTLNSKCYNYGLDADGEFGAKTEAALKKAQRKHGADDDGIYGPETRKKMAWDAFKAGAVTCLKVANT</sequence>
<dbReference type="InterPro" id="IPR036366">
    <property type="entry name" value="PGBDSf"/>
</dbReference>
<dbReference type="OrthoDB" id="5211411at2759"/>
<organism evidence="3 4">
    <name type="scientific">Microdochium bolleyi</name>
    <dbReference type="NCBI Taxonomy" id="196109"/>
    <lineage>
        <taxon>Eukaryota</taxon>
        <taxon>Fungi</taxon>
        <taxon>Dikarya</taxon>
        <taxon>Ascomycota</taxon>
        <taxon>Pezizomycotina</taxon>
        <taxon>Sordariomycetes</taxon>
        <taxon>Xylariomycetidae</taxon>
        <taxon>Xylariales</taxon>
        <taxon>Microdochiaceae</taxon>
        <taxon>Microdochium</taxon>
    </lineage>
</organism>
<dbReference type="Pfam" id="PF01471">
    <property type="entry name" value="PG_binding_1"/>
    <property type="match status" value="1"/>
</dbReference>
<reference evidence="4" key="1">
    <citation type="submission" date="2016-02" db="EMBL/GenBank/DDBJ databases">
        <title>Draft genome sequence of Microdochium bolleyi, a fungal endophyte of beachgrass.</title>
        <authorList>
            <consortium name="DOE Joint Genome Institute"/>
            <person name="David A.S."/>
            <person name="May G."/>
            <person name="Haridas S."/>
            <person name="Lim J."/>
            <person name="Wang M."/>
            <person name="Labutti K."/>
            <person name="Lipzen A."/>
            <person name="Barry K."/>
            <person name="Grigoriev I.V."/>
        </authorList>
    </citation>
    <scope>NUCLEOTIDE SEQUENCE [LARGE SCALE GENOMIC DNA]</scope>
    <source>
        <strain evidence="4">J235TASD1</strain>
    </source>
</reference>
<dbReference type="AlphaFoldDB" id="A0A136IU32"/>
<feature type="chain" id="PRO_5007293132" description="Peptidoglycan binding-like domain-containing protein" evidence="1">
    <location>
        <begin position="17"/>
        <end position="127"/>
    </location>
</feature>
<evidence type="ECO:0000259" key="2">
    <source>
        <dbReference type="Pfam" id="PF01471"/>
    </source>
</evidence>
<dbReference type="SUPFAM" id="SSF47090">
    <property type="entry name" value="PGBD-like"/>
    <property type="match status" value="1"/>
</dbReference>
<evidence type="ECO:0000313" key="3">
    <source>
        <dbReference type="EMBL" id="KXJ88427.1"/>
    </source>
</evidence>
<name>A0A136IU32_9PEZI</name>